<dbReference type="PROSITE" id="PS51257">
    <property type="entry name" value="PROKAR_LIPOPROTEIN"/>
    <property type="match status" value="1"/>
</dbReference>
<evidence type="ECO:0000313" key="1">
    <source>
        <dbReference type="EMBL" id="SET18463.1"/>
    </source>
</evidence>
<evidence type="ECO:0000313" key="2">
    <source>
        <dbReference type="Proteomes" id="UP000198618"/>
    </source>
</evidence>
<keyword evidence="2" id="KW-1185">Reference proteome</keyword>
<reference evidence="1 2" key="1">
    <citation type="submission" date="2016-10" db="EMBL/GenBank/DDBJ databases">
        <authorList>
            <person name="de Groot N.N."/>
        </authorList>
    </citation>
    <scope>NUCLEOTIDE SEQUENCE [LARGE SCALE GENOMIC DNA]</scope>
    <source>
        <strain evidence="1 2">IBRC-M 10780</strain>
    </source>
</reference>
<sequence>MRKYLGVVLLVLLLISCSSNTYKGLILVEAQEVNADETYEEPTSIAEAKTLEELIAIFKQINWEPHIDPSMERKEDVLVSLYYKSSDNTTRKRYAYRIWFNNGGTAMIISDHEKEGYGGLNKRSAKKLKKILLK</sequence>
<protein>
    <recommendedName>
        <fullName evidence="3">Lipoprotein</fullName>
    </recommendedName>
</protein>
<accession>A0A1I0CHL6</accession>
<name>A0A1I0CHL6_9BACI</name>
<dbReference type="Proteomes" id="UP000198618">
    <property type="component" value="Unassembled WGS sequence"/>
</dbReference>
<gene>
    <name evidence="1" type="ORF">SAMN05216389_106213</name>
</gene>
<organism evidence="1 2">
    <name type="scientific">Oceanobacillus limi</name>
    <dbReference type="NCBI Taxonomy" id="930131"/>
    <lineage>
        <taxon>Bacteria</taxon>
        <taxon>Bacillati</taxon>
        <taxon>Bacillota</taxon>
        <taxon>Bacilli</taxon>
        <taxon>Bacillales</taxon>
        <taxon>Bacillaceae</taxon>
        <taxon>Oceanobacillus</taxon>
    </lineage>
</organism>
<dbReference type="STRING" id="930131.SAMN05216389_106213"/>
<dbReference type="OrthoDB" id="2437675at2"/>
<evidence type="ECO:0008006" key="3">
    <source>
        <dbReference type="Google" id="ProtNLM"/>
    </source>
</evidence>
<dbReference type="EMBL" id="FOHE01000006">
    <property type="protein sequence ID" value="SET18463.1"/>
    <property type="molecule type" value="Genomic_DNA"/>
</dbReference>
<dbReference type="AlphaFoldDB" id="A0A1I0CHL6"/>
<dbReference type="RefSeq" id="WP_090868934.1">
    <property type="nucleotide sequence ID" value="NZ_FOHE01000006.1"/>
</dbReference>
<proteinExistence type="predicted"/>